<dbReference type="Proteomes" id="UP000198348">
    <property type="component" value="Unassembled WGS sequence"/>
</dbReference>
<organism evidence="4 5">
    <name type="scientific">Haloechinothrix alba</name>
    <dbReference type="NCBI Taxonomy" id="664784"/>
    <lineage>
        <taxon>Bacteria</taxon>
        <taxon>Bacillati</taxon>
        <taxon>Actinomycetota</taxon>
        <taxon>Actinomycetes</taxon>
        <taxon>Pseudonocardiales</taxon>
        <taxon>Pseudonocardiaceae</taxon>
        <taxon>Haloechinothrix</taxon>
    </lineage>
</organism>
<dbReference type="InterPro" id="IPR016047">
    <property type="entry name" value="M23ase_b-sheet_dom"/>
</dbReference>
<evidence type="ECO:0000259" key="3">
    <source>
        <dbReference type="Pfam" id="PF01551"/>
    </source>
</evidence>
<dbReference type="EMBL" id="FZNW01000004">
    <property type="protein sequence ID" value="SNR37555.1"/>
    <property type="molecule type" value="Genomic_DNA"/>
</dbReference>
<gene>
    <name evidence="4" type="ORF">SAMN06265360_10445</name>
</gene>
<keyword evidence="5" id="KW-1185">Reference proteome</keyword>
<sequence>MRGRMVVAAVAAGAFAAATAGQTIDNTTSNGTDSGVTPLANSHDAEEGERSLGMGGGAPVVAPEVLPADTDSDASNEAEQLAASHEVTQERLEREREEARRAAEEAARPSVVKPAEGTLTSAFGARWGSSHNGIDVAAPIGAPVHAAADGTVIEAGPASGFGLWVRIQHDDGHVSVYGHMNSYSVAPGERVEAGQQIAEVGNRGQSTGPHLHFEVWQGDGGAKLDPLTWLAQHGIHY</sequence>
<feature type="signal peptide" evidence="2">
    <location>
        <begin position="1"/>
        <end position="20"/>
    </location>
</feature>
<dbReference type="PANTHER" id="PTHR21666:SF270">
    <property type="entry name" value="MUREIN HYDROLASE ACTIVATOR ENVC"/>
    <property type="match status" value="1"/>
</dbReference>
<dbReference type="InterPro" id="IPR011055">
    <property type="entry name" value="Dup_hybrid_motif"/>
</dbReference>
<dbReference type="GO" id="GO:0004222">
    <property type="term" value="F:metalloendopeptidase activity"/>
    <property type="evidence" value="ECO:0007669"/>
    <property type="project" value="TreeGrafter"/>
</dbReference>
<dbReference type="InterPro" id="IPR050570">
    <property type="entry name" value="Cell_wall_metabolism_enzyme"/>
</dbReference>
<keyword evidence="2" id="KW-0732">Signal</keyword>
<feature type="chain" id="PRO_5039076111" evidence="2">
    <location>
        <begin position="21"/>
        <end position="237"/>
    </location>
</feature>
<evidence type="ECO:0000313" key="5">
    <source>
        <dbReference type="Proteomes" id="UP000198348"/>
    </source>
</evidence>
<dbReference type="SUPFAM" id="SSF51261">
    <property type="entry name" value="Duplicated hybrid motif"/>
    <property type="match status" value="1"/>
</dbReference>
<dbReference type="Pfam" id="PF01551">
    <property type="entry name" value="Peptidase_M23"/>
    <property type="match status" value="1"/>
</dbReference>
<evidence type="ECO:0000256" key="1">
    <source>
        <dbReference type="SAM" id="MobiDB-lite"/>
    </source>
</evidence>
<dbReference type="PANTHER" id="PTHR21666">
    <property type="entry name" value="PEPTIDASE-RELATED"/>
    <property type="match status" value="1"/>
</dbReference>
<feature type="compositionally biased region" description="Polar residues" evidence="1">
    <location>
        <begin position="24"/>
        <end position="35"/>
    </location>
</feature>
<feature type="region of interest" description="Disordered" evidence="1">
    <location>
        <begin position="24"/>
        <end position="112"/>
    </location>
</feature>
<dbReference type="Gene3D" id="2.70.70.10">
    <property type="entry name" value="Glucose Permease (Domain IIA)"/>
    <property type="match status" value="1"/>
</dbReference>
<evidence type="ECO:0000313" key="4">
    <source>
        <dbReference type="EMBL" id="SNR37555.1"/>
    </source>
</evidence>
<feature type="compositionally biased region" description="Basic and acidic residues" evidence="1">
    <location>
        <begin position="87"/>
        <end position="107"/>
    </location>
</feature>
<name>A0A238VTB5_9PSEU</name>
<dbReference type="CDD" id="cd12797">
    <property type="entry name" value="M23_peptidase"/>
    <property type="match status" value="1"/>
</dbReference>
<evidence type="ECO:0000256" key="2">
    <source>
        <dbReference type="SAM" id="SignalP"/>
    </source>
</evidence>
<protein>
    <submittedName>
        <fullName evidence="4">Peptidase family M23</fullName>
    </submittedName>
</protein>
<proteinExistence type="predicted"/>
<feature type="domain" description="M23ase beta-sheet core" evidence="3">
    <location>
        <begin position="130"/>
        <end position="224"/>
    </location>
</feature>
<dbReference type="AlphaFoldDB" id="A0A238VTB5"/>
<reference evidence="4 5" key="1">
    <citation type="submission" date="2017-06" db="EMBL/GenBank/DDBJ databases">
        <authorList>
            <person name="Kim H.J."/>
            <person name="Triplett B.A."/>
        </authorList>
    </citation>
    <scope>NUCLEOTIDE SEQUENCE [LARGE SCALE GENOMIC DNA]</scope>
    <source>
        <strain evidence="4 5">DSM 45207</strain>
    </source>
</reference>
<accession>A0A238VTB5</accession>